<evidence type="ECO:0000313" key="1">
    <source>
        <dbReference type="EMBL" id="VDD93399.1"/>
    </source>
</evidence>
<proteinExistence type="predicted"/>
<dbReference type="WBParaSite" id="EVEC_0000866601-mRNA-1">
    <property type="protein sequence ID" value="EVEC_0000866601-mRNA-1"/>
    <property type="gene ID" value="EVEC_0000866601"/>
</dbReference>
<reference evidence="1 2" key="2">
    <citation type="submission" date="2018-10" db="EMBL/GenBank/DDBJ databases">
        <authorList>
            <consortium name="Pathogen Informatics"/>
        </authorList>
    </citation>
    <scope>NUCLEOTIDE SEQUENCE [LARGE SCALE GENOMIC DNA]</scope>
</reference>
<name>A0A0N4VDI0_ENTVE</name>
<accession>A0A0N4VDI0</accession>
<reference evidence="3" key="1">
    <citation type="submission" date="2017-02" db="UniProtKB">
        <authorList>
            <consortium name="WormBaseParasite"/>
        </authorList>
    </citation>
    <scope>IDENTIFICATION</scope>
</reference>
<keyword evidence="2" id="KW-1185">Reference proteome</keyword>
<dbReference type="EMBL" id="UXUI01009284">
    <property type="protein sequence ID" value="VDD93399.1"/>
    <property type="molecule type" value="Genomic_DNA"/>
</dbReference>
<dbReference type="Proteomes" id="UP000274131">
    <property type="component" value="Unassembled WGS sequence"/>
</dbReference>
<evidence type="ECO:0000313" key="3">
    <source>
        <dbReference type="WBParaSite" id="EVEC_0000866601-mRNA-1"/>
    </source>
</evidence>
<protein>
    <submittedName>
        <fullName evidence="1 3">Uncharacterized protein</fullName>
    </submittedName>
</protein>
<evidence type="ECO:0000313" key="2">
    <source>
        <dbReference type="Proteomes" id="UP000274131"/>
    </source>
</evidence>
<organism evidence="3">
    <name type="scientific">Enterobius vermicularis</name>
    <name type="common">Human pinworm</name>
    <dbReference type="NCBI Taxonomy" id="51028"/>
    <lineage>
        <taxon>Eukaryota</taxon>
        <taxon>Metazoa</taxon>
        <taxon>Ecdysozoa</taxon>
        <taxon>Nematoda</taxon>
        <taxon>Chromadorea</taxon>
        <taxon>Rhabditida</taxon>
        <taxon>Spirurina</taxon>
        <taxon>Oxyuridomorpha</taxon>
        <taxon>Oxyuroidea</taxon>
        <taxon>Oxyuridae</taxon>
        <taxon>Enterobius</taxon>
    </lineage>
</organism>
<gene>
    <name evidence="1" type="ORF">EVEC_LOCUS8150</name>
</gene>
<sequence>MDFNDNEILKQYCANNPKNRFYDAPIPPHPPSLNILSMERNARHFFEFTDNADNYDATKRTTNFTRNNCVSDRKQLFALTGTILSHCTVLVSKYRLNSDLSFTGIDELFGAYLATLKSQKEAKLKKPFAPSSTTPSQLRTLGPAYTTNGLISQIQKVQPTDVTSVLPTSSSVAPRNRLHIISVWRSAGLQTLRPTGRSKQKAASLLPVEVSSARMFEPLQLQYFTKKSNAKHQNPKRFIQKVASLPPKSSSPNLKRDKKNLMNWFGDTLS</sequence>
<dbReference type="AlphaFoldDB" id="A0A0N4VDI0"/>